<organism evidence="2 3">
    <name type="scientific">Paraburkholderia dioscoreae</name>
    <dbReference type="NCBI Taxonomy" id="2604047"/>
    <lineage>
        <taxon>Bacteria</taxon>
        <taxon>Pseudomonadati</taxon>
        <taxon>Pseudomonadota</taxon>
        <taxon>Betaproteobacteria</taxon>
        <taxon>Burkholderiales</taxon>
        <taxon>Burkholderiaceae</taxon>
        <taxon>Paraburkholderia</taxon>
    </lineage>
</organism>
<keyword evidence="3" id="KW-1185">Reference proteome</keyword>
<dbReference type="AlphaFoldDB" id="A0A5Q4ZW18"/>
<accession>A0A5Q4ZW18</accession>
<evidence type="ECO:0000313" key="3">
    <source>
        <dbReference type="Proteomes" id="UP000325811"/>
    </source>
</evidence>
<feature type="region of interest" description="Disordered" evidence="1">
    <location>
        <begin position="48"/>
        <end position="105"/>
    </location>
</feature>
<feature type="compositionally biased region" description="Basic residues" evidence="1">
    <location>
        <begin position="94"/>
        <end position="105"/>
    </location>
</feature>
<reference evidence="2 3" key="1">
    <citation type="submission" date="2019-08" db="EMBL/GenBank/DDBJ databases">
        <authorList>
            <person name="Herpell B J."/>
        </authorList>
    </citation>
    <scope>NUCLEOTIDE SEQUENCE [LARGE SCALE GENOMIC DNA]</scope>
    <source>
        <strain evidence="3">Msb3</strain>
    </source>
</reference>
<gene>
    <name evidence="2" type="ORF">PDMSB3_3148</name>
</gene>
<feature type="compositionally biased region" description="Basic and acidic residues" evidence="1">
    <location>
        <begin position="56"/>
        <end position="67"/>
    </location>
</feature>
<dbReference type="EMBL" id="LR699554">
    <property type="protein sequence ID" value="VVD34432.1"/>
    <property type="molecule type" value="Genomic_DNA"/>
</dbReference>
<name>A0A5Q4ZW18_9BURK</name>
<evidence type="ECO:0000256" key="1">
    <source>
        <dbReference type="SAM" id="MobiDB-lite"/>
    </source>
</evidence>
<proteinExistence type="predicted"/>
<evidence type="ECO:0000313" key="2">
    <source>
        <dbReference type="EMBL" id="VVD34432.1"/>
    </source>
</evidence>
<protein>
    <submittedName>
        <fullName evidence="2">Uncharacterized protein</fullName>
    </submittedName>
</protein>
<dbReference type="KEGG" id="pdio:PDMSB3_3148.1"/>
<sequence>MQHRCHASRAAPSRDRIARSSTIVARGGVAANGTRLALNGPAARLRSLDEGAAARPRVDNSTGDKNESTFSFGDAAHGACNERGRCRQSGTRIGRSRRRLPSRHL</sequence>
<dbReference type="Proteomes" id="UP000325811">
    <property type="component" value="Chromosome II"/>
</dbReference>